<sequence length="299" mass="31717">MSSWRPPQPMGYLDSIQAVGGFAAPLLAGASFTLAVLALQSPQPPAVPYSRWPDAALVCFVLAGLAQIATVQATAWTRRYMCTPEELGQWYPEHVTNEQPSTWLRNVQESHLRQALRWADATRLFFHCGVLALLLGVVVACVPDGEIGPGRWAVLAVGGAGVVGELSWLVRAIFLSAALRRQVWLNAGVLLAAAGAVASAVWAGEGWALRTALALLLVLVAMMYTRLARRGTPSPAPRRSLLSRAGHLAAAVGALVGAAVLAVWGWPVVVACALLPVTAVAFADLVRLVREQRALRAGT</sequence>
<organism evidence="2 3">
    <name type="scientific">Nonomuraea turkmeniaca</name>
    <dbReference type="NCBI Taxonomy" id="103838"/>
    <lineage>
        <taxon>Bacteria</taxon>
        <taxon>Bacillati</taxon>
        <taxon>Actinomycetota</taxon>
        <taxon>Actinomycetes</taxon>
        <taxon>Streptosporangiales</taxon>
        <taxon>Streptosporangiaceae</taxon>
        <taxon>Nonomuraea</taxon>
    </lineage>
</organism>
<feature type="transmembrane region" description="Helical" evidence="1">
    <location>
        <begin position="245"/>
        <end position="262"/>
    </location>
</feature>
<evidence type="ECO:0000313" key="2">
    <source>
        <dbReference type="EMBL" id="TMR17335.1"/>
    </source>
</evidence>
<dbReference type="OrthoDB" id="3206999at2"/>
<accession>A0A5S4FF19</accession>
<feature type="transmembrane region" description="Helical" evidence="1">
    <location>
        <begin position="55"/>
        <end position="76"/>
    </location>
</feature>
<keyword evidence="3" id="KW-1185">Reference proteome</keyword>
<keyword evidence="1" id="KW-0472">Membrane</keyword>
<feature type="transmembrane region" description="Helical" evidence="1">
    <location>
        <begin position="12"/>
        <end position="35"/>
    </location>
</feature>
<feature type="transmembrane region" description="Helical" evidence="1">
    <location>
        <begin position="207"/>
        <end position="224"/>
    </location>
</feature>
<evidence type="ECO:0000313" key="3">
    <source>
        <dbReference type="Proteomes" id="UP000309128"/>
    </source>
</evidence>
<feature type="transmembrane region" description="Helical" evidence="1">
    <location>
        <begin position="121"/>
        <end position="140"/>
    </location>
</feature>
<feature type="transmembrane region" description="Helical" evidence="1">
    <location>
        <begin position="183"/>
        <end position="201"/>
    </location>
</feature>
<dbReference type="AlphaFoldDB" id="A0A5S4FF19"/>
<reference evidence="2 3" key="1">
    <citation type="submission" date="2019-05" db="EMBL/GenBank/DDBJ databases">
        <title>Draft genome sequence of Nonomuraea turkmeniaca DSM 43926.</title>
        <authorList>
            <person name="Saricaoglu S."/>
            <person name="Isik K."/>
        </authorList>
    </citation>
    <scope>NUCLEOTIDE SEQUENCE [LARGE SCALE GENOMIC DNA]</scope>
    <source>
        <strain evidence="2 3">DSM 43926</strain>
    </source>
</reference>
<name>A0A5S4FF19_9ACTN</name>
<proteinExistence type="predicted"/>
<dbReference type="Proteomes" id="UP000309128">
    <property type="component" value="Unassembled WGS sequence"/>
</dbReference>
<comment type="caution">
    <text evidence="2">The sequence shown here is derived from an EMBL/GenBank/DDBJ whole genome shotgun (WGS) entry which is preliminary data.</text>
</comment>
<dbReference type="EMBL" id="VCKY01000081">
    <property type="protein sequence ID" value="TMR17335.1"/>
    <property type="molecule type" value="Genomic_DNA"/>
</dbReference>
<protein>
    <submittedName>
        <fullName evidence="2">Uncharacterized protein</fullName>
    </submittedName>
</protein>
<keyword evidence="1" id="KW-1133">Transmembrane helix</keyword>
<gene>
    <name evidence="2" type="ORF">ETD86_23670</name>
</gene>
<feature type="transmembrane region" description="Helical" evidence="1">
    <location>
        <begin position="268"/>
        <end position="286"/>
    </location>
</feature>
<evidence type="ECO:0000256" key="1">
    <source>
        <dbReference type="SAM" id="Phobius"/>
    </source>
</evidence>
<feature type="transmembrane region" description="Helical" evidence="1">
    <location>
        <begin position="152"/>
        <end position="171"/>
    </location>
</feature>
<keyword evidence="1" id="KW-0812">Transmembrane</keyword>
<dbReference type="RefSeq" id="WP_138668344.1">
    <property type="nucleotide sequence ID" value="NZ_VCKY01000081.1"/>
</dbReference>